<evidence type="ECO:0000256" key="5">
    <source>
        <dbReference type="ARBA" id="ARBA00022692"/>
    </source>
</evidence>
<accession>A0ABW0IR92</accession>
<feature type="transmembrane region" description="Helical" evidence="9">
    <location>
        <begin position="158"/>
        <end position="185"/>
    </location>
</feature>
<dbReference type="PANTHER" id="PTHR30413:SF10">
    <property type="entry name" value="CAPSULE POLYSACCHARIDE EXPORT INNER-MEMBRANE PROTEIN CTRC"/>
    <property type="match status" value="1"/>
</dbReference>
<dbReference type="PROSITE" id="PS51012">
    <property type="entry name" value="ABC_TM2"/>
    <property type="match status" value="1"/>
</dbReference>
<evidence type="ECO:0000256" key="3">
    <source>
        <dbReference type="ARBA" id="ARBA00022448"/>
    </source>
</evidence>
<keyword evidence="7" id="KW-0625">Polysaccharide transport</keyword>
<sequence>MIAKQTSRLTALLSLRVTPLTPFSVIWNNKHLLRRLVSQEVQSRYRGSLLGVVWSVLVPLSQLLVFTFIFTSVIPSRWGSNSGNVGEFSLNLFVGLIVYGLFSEALGRAPMLLLENPSYLKKVVFPVELLGVSALILALVNALISLVILLVFQFASTGAISVTVIALPLVIIPFVLLLCGLIWFLCATGVYVRDLRYAIGPILSLFMFLSPVFYPASSLPSEFAWIFALNPLVPAIEQVRAIVLYGQWPTMRSILEMWTIGLISIWLGYLWFSGTRRGFADVV</sequence>
<proteinExistence type="inferred from homology"/>
<evidence type="ECO:0000256" key="8">
    <source>
        <dbReference type="ARBA" id="ARBA00023136"/>
    </source>
</evidence>
<dbReference type="RefSeq" id="WP_377798326.1">
    <property type="nucleotide sequence ID" value="NZ_JBHSLW010000012.1"/>
</dbReference>
<dbReference type="Pfam" id="PF01061">
    <property type="entry name" value="ABC2_membrane"/>
    <property type="match status" value="1"/>
</dbReference>
<evidence type="ECO:0000313" key="11">
    <source>
        <dbReference type="EMBL" id="MFC5420131.1"/>
    </source>
</evidence>
<evidence type="ECO:0000259" key="10">
    <source>
        <dbReference type="PROSITE" id="PS51012"/>
    </source>
</evidence>
<evidence type="ECO:0000256" key="2">
    <source>
        <dbReference type="ARBA" id="ARBA00007783"/>
    </source>
</evidence>
<name>A0ABW0IR92_9HYPH</name>
<dbReference type="EMBL" id="JBHSLW010000012">
    <property type="protein sequence ID" value="MFC5420131.1"/>
    <property type="molecule type" value="Genomic_DNA"/>
</dbReference>
<keyword evidence="7" id="KW-0762">Sugar transport</keyword>
<feature type="transmembrane region" description="Helical" evidence="9">
    <location>
        <begin position="197"/>
        <end position="217"/>
    </location>
</feature>
<keyword evidence="3 9" id="KW-0813">Transport</keyword>
<keyword evidence="4 9" id="KW-1003">Cell membrane</keyword>
<comment type="similarity">
    <text evidence="2 9">Belongs to the ABC-2 integral membrane protein family.</text>
</comment>
<feature type="transmembrane region" description="Helical" evidence="9">
    <location>
        <begin position="129"/>
        <end position="152"/>
    </location>
</feature>
<dbReference type="PANTHER" id="PTHR30413">
    <property type="entry name" value="INNER MEMBRANE TRANSPORT PERMEASE"/>
    <property type="match status" value="1"/>
</dbReference>
<evidence type="ECO:0000313" key="12">
    <source>
        <dbReference type="Proteomes" id="UP001596053"/>
    </source>
</evidence>
<keyword evidence="8 9" id="KW-0472">Membrane</keyword>
<keyword evidence="12" id="KW-1185">Reference proteome</keyword>
<feature type="transmembrane region" description="Helical" evidence="9">
    <location>
        <begin position="49"/>
        <end position="70"/>
    </location>
</feature>
<evidence type="ECO:0000256" key="7">
    <source>
        <dbReference type="ARBA" id="ARBA00023047"/>
    </source>
</evidence>
<comment type="caution">
    <text evidence="11">The sequence shown here is derived from an EMBL/GenBank/DDBJ whole genome shotgun (WGS) entry which is preliminary data.</text>
</comment>
<feature type="transmembrane region" description="Helical" evidence="9">
    <location>
        <begin position="255"/>
        <end position="272"/>
    </location>
</feature>
<evidence type="ECO:0000256" key="4">
    <source>
        <dbReference type="ARBA" id="ARBA00022475"/>
    </source>
</evidence>
<evidence type="ECO:0000256" key="9">
    <source>
        <dbReference type="RuleBase" id="RU361157"/>
    </source>
</evidence>
<evidence type="ECO:0000256" key="1">
    <source>
        <dbReference type="ARBA" id="ARBA00004651"/>
    </source>
</evidence>
<dbReference type="InterPro" id="IPR047817">
    <property type="entry name" value="ABC2_TM_bact-type"/>
</dbReference>
<gene>
    <name evidence="11" type="ORF">ACFPOB_11210</name>
</gene>
<feature type="transmembrane region" description="Helical" evidence="9">
    <location>
        <begin position="90"/>
        <end position="109"/>
    </location>
</feature>
<organism evidence="11 12">
    <name type="scientific">Bosea eneae</name>
    <dbReference type="NCBI Taxonomy" id="151454"/>
    <lineage>
        <taxon>Bacteria</taxon>
        <taxon>Pseudomonadati</taxon>
        <taxon>Pseudomonadota</taxon>
        <taxon>Alphaproteobacteria</taxon>
        <taxon>Hyphomicrobiales</taxon>
        <taxon>Boseaceae</taxon>
        <taxon>Bosea</taxon>
    </lineage>
</organism>
<dbReference type="InterPro" id="IPR013525">
    <property type="entry name" value="ABC2_TM"/>
</dbReference>
<protein>
    <recommendedName>
        <fullName evidence="9">Transport permease protein</fullName>
    </recommendedName>
</protein>
<keyword evidence="6 9" id="KW-1133">Transmembrane helix</keyword>
<feature type="domain" description="ABC transmembrane type-2" evidence="10">
    <location>
        <begin position="50"/>
        <end position="275"/>
    </location>
</feature>
<evidence type="ECO:0000256" key="6">
    <source>
        <dbReference type="ARBA" id="ARBA00022989"/>
    </source>
</evidence>
<keyword evidence="5 9" id="KW-0812">Transmembrane</keyword>
<dbReference type="Proteomes" id="UP001596053">
    <property type="component" value="Unassembled WGS sequence"/>
</dbReference>
<comment type="subcellular location">
    <subcellularLocation>
        <location evidence="9">Cell inner membrane</location>
        <topology evidence="9">Multi-pass membrane protein</topology>
    </subcellularLocation>
    <subcellularLocation>
        <location evidence="1">Cell membrane</location>
        <topology evidence="1">Multi-pass membrane protein</topology>
    </subcellularLocation>
</comment>
<reference evidence="12" key="1">
    <citation type="journal article" date="2019" name="Int. J. Syst. Evol. Microbiol.">
        <title>The Global Catalogue of Microorganisms (GCM) 10K type strain sequencing project: providing services to taxonomists for standard genome sequencing and annotation.</title>
        <authorList>
            <consortium name="The Broad Institute Genomics Platform"/>
            <consortium name="The Broad Institute Genome Sequencing Center for Infectious Disease"/>
            <person name="Wu L."/>
            <person name="Ma J."/>
        </authorList>
    </citation>
    <scope>NUCLEOTIDE SEQUENCE [LARGE SCALE GENOMIC DNA]</scope>
    <source>
        <strain evidence="12">NCAIM B.01391</strain>
    </source>
</reference>